<gene>
    <name evidence="1" type="ORF">BCS92_15825</name>
    <name evidence="2" type="ORF">FC057_21575</name>
</gene>
<organism evidence="1 3">
    <name type="scientific">Vibrio tasmaniensis</name>
    <dbReference type="NCBI Taxonomy" id="212663"/>
    <lineage>
        <taxon>Bacteria</taxon>
        <taxon>Pseudomonadati</taxon>
        <taxon>Pseudomonadota</taxon>
        <taxon>Gammaproteobacteria</taxon>
        <taxon>Vibrionales</taxon>
        <taxon>Vibrionaceae</taxon>
        <taxon>Vibrio</taxon>
    </lineage>
</organism>
<name>A0A2N7I3E7_9VIBR</name>
<reference evidence="1" key="2">
    <citation type="submission" date="2016-07" db="EMBL/GenBank/DDBJ databases">
        <authorList>
            <person name="Wan K."/>
            <person name="Booth B."/>
            <person name="Spirohn K."/>
            <person name="Hao T."/>
            <person name="Hu Y."/>
            <person name="Calderwood M."/>
            <person name="Hill D."/>
            <person name="Mohr S."/>
            <person name="Vidal M."/>
            <person name="Celniker S."/>
            <person name="Perrimon N."/>
        </authorList>
    </citation>
    <scope>NUCLEOTIDE SEQUENCE</scope>
    <source>
        <strain evidence="1">10N.222.48.A2</strain>
    </source>
</reference>
<evidence type="ECO:0000313" key="1">
    <source>
        <dbReference type="EMBL" id="PMP13795.1"/>
    </source>
</evidence>
<reference evidence="3" key="1">
    <citation type="submission" date="2016-07" db="EMBL/GenBank/DDBJ databases">
        <title>Nontailed viruses are major unrecognized killers of bacteria in the ocean.</title>
        <authorList>
            <person name="Kauffman K."/>
            <person name="Hussain F."/>
            <person name="Yang J."/>
            <person name="Arevalo P."/>
            <person name="Brown J."/>
            <person name="Cutler M."/>
            <person name="Kelly L."/>
            <person name="Polz M.F."/>
        </authorList>
    </citation>
    <scope>NUCLEOTIDE SEQUENCE [LARGE SCALE GENOMIC DNA]</scope>
    <source>
        <strain evidence="3">10N.222.48.A2</strain>
    </source>
</reference>
<accession>A0A2N7I3E7</accession>
<proteinExistence type="predicted"/>
<sequence>MFRFLRLIAKEINLGIMPGIKAHKTATVDKKLVVPIFRDYFTHETVIFFEPKSHI</sequence>
<dbReference type="EMBL" id="SYVV01000040">
    <property type="protein sequence ID" value="TKG28438.1"/>
    <property type="molecule type" value="Genomic_DNA"/>
</dbReference>
<comment type="caution">
    <text evidence="1">The sequence shown here is derived from an EMBL/GenBank/DDBJ whole genome shotgun (WGS) entry which is preliminary data.</text>
</comment>
<protein>
    <submittedName>
        <fullName evidence="1">tRNA pseudouridine synthase A</fullName>
    </submittedName>
</protein>
<reference evidence="2 4" key="4">
    <citation type="submission" date="2019-04" db="EMBL/GenBank/DDBJ databases">
        <title>A reverse ecology approach based on a biological definition of microbial populations.</title>
        <authorList>
            <person name="Arevalo P."/>
            <person name="Vaninsberghe D."/>
            <person name="Elsherbini J."/>
            <person name="Gore J."/>
            <person name="Polz M."/>
        </authorList>
    </citation>
    <scope>NUCLEOTIDE SEQUENCE [LARGE SCALE GENOMIC DNA]</scope>
    <source>
        <strain evidence="2 4">10N.222.45.A8</strain>
    </source>
</reference>
<evidence type="ECO:0000313" key="2">
    <source>
        <dbReference type="EMBL" id="TKG28438.1"/>
    </source>
</evidence>
<evidence type="ECO:0000313" key="3">
    <source>
        <dbReference type="Proteomes" id="UP000235579"/>
    </source>
</evidence>
<dbReference type="Proteomes" id="UP000308018">
    <property type="component" value="Unassembled WGS sequence"/>
</dbReference>
<evidence type="ECO:0000313" key="4">
    <source>
        <dbReference type="Proteomes" id="UP000308018"/>
    </source>
</evidence>
<dbReference type="AlphaFoldDB" id="A0A2N7I3E7"/>
<dbReference type="Proteomes" id="UP000235579">
    <property type="component" value="Unassembled WGS sequence"/>
</dbReference>
<dbReference type="EMBL" id="MDBP01000042">
    <property type="protein sequence ID" value="PMP13795.1"/>
    <property type="molecule type" value="Genomic_DNA"/>
</dbReference>
<reference evidence="1" key="3">
    <citation type="journal article" date="2018" name="Nature">
        <title>A major lineage of non-tailed dsDNA viruses as unrecognized killers of marine bacteria.</title>
        <authorList>
            <person name="Kauffman K.M."/>
            <person name="Hussain F.A."/>
            <person name="Yang J."/>
            <person name="Arevalo P."/>
            <person name="Brown J.M."/>
            <person name="Chang W.K."/>
            <person name="VanInsberghe D."/>
            <person name="Elsherbini J."/>
            <person name="Sharma R.S."/>
            <person name="Cutler M.B."/>
            <person name="Kelly L."/>
            <person name="Polz M.F."/>
        </authorList>
    </citation>
    <scope>NUCLEOTIDE SEQUENCE</scope>
    <source>
        <strain evidence="1">10N.222.48.A2</strain>
    </source>
</reference>